<dbReference type="InterPro" id="IPR013783">
    <property type="entry name" value="Ig-like_fold"/>
</dbReference>
<keyword evidence="5 8" id="KW-0732">Signal</keyword>
<dbReference type="SUPFAM" id="SSF51126">
    <property type="entry name" value="Pectin lyase-like"/>
    <property type="match status" value="1"/>
</dbReference>
<name>A0A1J5E3X2_9BACT</name>
<evidence type="ECO:0000256" key="2">
    <source>
        <dbReference type="ARBA" id="ARBA00004442"/>
    </source>
</evidence>
<evidence type="ECO:0000313" key="10">
    <source>
        <dbReference type="Proteomes" id="UP000183085"/>
    </source>
</evidence>
<evidence type="ECO:0000256" key="5">
    <source>
        <dbReference type="ARBA" id="ARBA00022729"/>
    </source>
</evidence>
<dbReference type="GO" id="GO:0009279">
    <property type="term" value="C:cell outer membrane"/>
    <property type="evidence" value="ECO:0007669"/>
    <property type="project" value="UniProtKB-SubCell"/>
</dbReference>
<dbReference type="InterPro" id="IPR012334">
    <property type="entry name" value="Pectin_lyas_fold"/>
</dbReference>
<dbReference type="NCBIfam" id="NF041518">
    <property type="entry name" value="choice_anch_Q"/>
    <property type="match status" value="1"/>
</dbReference>
<accession>A0A1J5E3X2</accession>
<dbReference type="PANTHER" id="PTHR11319:SF35">
    <property type="entry name" value="OUTER MEMBRANE PROTEIN PMPC-RELATED"/>
    <property type="match status" value="1"/>
</dbReference>
<dbReference type="InterPro" id="IPR011050">
    <property type="entry name" value="Pectin_lyase_fold/virulence"/>
</dbReference>
<dbReference type="STRING" id="1817895.AUJ95_01065"/>
<dbReference type="PROSITE" id="PS51257">
    <property type="entry name" value="PROKAR_LIPOPROTEIN"/>
    <property type="match status" value="1"/>
</dbReference>
<proteinExistence type="predicted"/>
<evidence type="ECO:0000256" key="1">
    <source>
        <dbReference type="ARBA" id="ARBA00004196"/>
    </source>
</evidence>
<dbReference type="InterPro" id="IPR026444">
    <property type="entry name" value="Secre_tail"/>
</dbReference>
<evidence type="ECO:0000256" key="7">
    <source>
        <dbReference type="ARBA" id="ARBA00023237"/>
    </source>
</evidence>
<dbReference type="InterPro" id="IPR008969">
    <property type="entry name" value="CarboxyPept-like_regulatory"/>
</dbReference>
<dbReference type="EMBL" id="MNYI01000028">
    <property type="protein sequence ID" value="OIP43037.1"/>
    <property type="molecule type" value="Genomic_DNA"/>
</dbReference>
<dbReference type="InterPro" id="IPR003368">
    <property type="entry name" value="POMP_repeat"/>
</dbReference>
<dbReference type="InterPro" id="IPR036439">
    <property type="entry name" value="Dockerin_dom_sf"/>
</dbReference>
<dbReference type="Pfam" id="PF02415">
    <property type="entry name" value="Chlam_PMP"/>
    <property type="match status" value="2"/>
</dbReference>
<organism evidence="9 10">
    <name type="scientific">Candidatus Desantisbacteria bacterium CG2_30_40_21</name>
    <dbReference type="NCBI Taxonomy" id="1817895"/>
    <lineage>
        <taxon>Bacteria</taxon>
        <taxon>Candidatus Desantisiibacteriota</taxon>
    </lineage>
</organism>
<comment type="subcellular location">
    <subcellularLocation>
        <location evidence="1">Cell envelope</location>
    </subcellularLocation>
    <subcellularLocation>
        <location evidence="2">Cell outer membrane</location>
    </subcellularLocation>
    <subcellularLocation>
        <location evidence="3">Secreted</location>
    </subcellularLocation>
</comment>
<protein>
    <recommendedName>
        <fullName evidence="11">Dockerin domain-containing protein</fullName>
    </recommendedName>
</protein>
<comment type="caution">
    <text evidence="9">The sequence shown here is derived from an EMBL/GenBank/DDBJ whole genome shotgun (WGS) entry which is preliminary data.</text>
</comment>
<dbReference type="GO" id="GO:0030246">
    <property type="term" value="F:carbohydrate binding"/>
    <property type="evidence" value="ECO:0007669"/>
    <property type="project" value="InterPro"/>
</dbReference>
<keyword evidence="6" id="KW-0472">Membrane</keyword>
<dbReference type="NCBIfam" id="TIGR04183">
    <property type="entry name" value="Por_Secre_tail"/>
    <property type="match status" value="1"/>
</dbReference>
<gene>
    <name evidence="9" type="ORF">AUJ95_01065</name>
</gene>
<dbReference type="GO" id="GO:0000272">
    <property type="term" value="P:polysaccharide catabolic process"/>
    <property type="evidence" value="ECO:0007669"/>
    <property type="project" value="InterPro"/>
</dbReference>
<dbReference type="CDD" id="cd08547">
    <property type="entry name" value="Type_II_cohesin"/>
    <property type="match status" value="1"/>
</dbReference>
<sequence length="1599" mass="168442">MSKKILVALMVLGVLGCGLRLKAEAADIYVPGSYTTIQGAINAASNGDRVLVNNGIYTESINFSGKTITVQSVHGTTSTIIDGNASGSVVTFNSGEGTGSVLSGFTIRNETADGGGIYCYYSSPTITNCTISGNSAGYAGGGIYCNYSSPMLTDCTISGNSAYYGGGICCDYSSPMLTNCIISGNSSYRGGGICCGFSSSPTITNCTISGNSTSDSGGGIWCYDSLPRIVNSILWGNNPQEISLAGDSSINITYSDIKGGYAGTGNINADPLFVGVGNFNLQSTSPCINTGSNTAPFIPSTDKDGNPRIYNNVTVDMGAYEYQGAPPQPTQINIIPTSGTVGSIVTVSGNGYIPTEMIRLDFGMCSAIGTTISGANGTFSTIFIADTQPCGSTTIRATGLSSGKTANAVFFILPRISAIPVSGTVGCTVTVAGNGYMPNEMIRFAFGTTPTIVSVYSNVIGTFSTCFTTDTQPYGTTTVAAYGNISGICAASTFAMKANIICLTPTTGTVGTYVTISGNGFGSNESIRVNFGTISTITLGTTSSYGNFAITFTVNTQPYGITTITIIGQSSLAEARTSFNICSSIVMISPISGSVGTVVRIMSNGFGANELIRISLGHTATINITTANETGSFDTSFTVDTQPAGTTTIMASGVMTGQMAAYRFFIMPSTILLTPTQGTVGSWVTIAGNGFGANESLRINFGTTLTICSVNSNADGTFIAVFTADIQSYGTTAVRITGLTPGFISSAYFRILPHIILISPKSGQIGARITVAGNGFGSGETVAIDFGNTNTIAVTNTMVNGNFQLIFTANAQPMGTTTLIARGQITNAMDTDRFMLRSSVTMKITPSTQNIVKGEEFSSQIEIVNVSQLVSADIYIDFNPDILEAISVGSGTFMPNCSAVTLIDTGTIKYSFGLMAGSGTGSGVLCYLQFRAKERGISDVTINSQTKLYTERDETAVEIPFAKEDASYYVISGLRIQPQNRVMRADEYIAYQCISDGDLLIDITGSTIFTASGGGDFNGNVFHAKNMGTHTIMAAYLGLTCTTSAIITPGTPTALSYVSGNNQTNTCTLTLNEPFVVKVVDVYNNPCPGVDIGWQVIHTPSGATEYFISPTMTTTNIYGMASSSMTLGTEPPGTYAISAVSSGLSGSPVSFTASSLRRFGNIAGFCVLRLGLNRYGTHCSDIQVKILETGATMTTDSNSYFAFNHIPVGIYTLKFDTWGASCATLNTVNISPIQFEDTTYIGTMSLLAGDVSDDGGVDASDWPLFAYAWRKGATPAKPDWLNYREADFDHNQAVLSPDFIILRNNFNKTQGLFGGLRAPSMSGVQPWQEAIPLRAKASSSGQINLSFDLSTLEGVDINDLRVGNTIYLKITISEATDFMAGEVHLSFNPDVLEAIDSLPKVEGINIQPGTYPTGDVYSLINNADNNLGKIDYAVGMIDPQTGDGGLFAVIPFRIKAYGVTARVGFDFAPEKNGTTKFVEAPNAIDNKPVDLINLSLPEVIMEKHEVSVVIPMRYSNLDNIRVYPNPAFVGQTITFAQLTAGKEKTIKIYTISGELVAEFSSLLDDVPWAIPTDLASGIYLYLINDHAGSIKQGKIGIIK</sequence>
<dbReference type="SUPFAM" id="SSF49464">
    <property type="entry name" value="Carboxypeptidase regulatory domain-like"/>
    <property type="match status" value="1"/>
</dbReference>
<dbReference type="Gene3D" id="2.60.40.1120">
    <property type="entry name" value="Carboxypeptidase-like, regulatory domain"/>
    <property type="match status" value="2"/>
</dbReference>
<evidence type="ECO:0000256" key="3">
    <source>
        <dbReference type="ARBA" id="ARBA00004613"/>
    </source>
</evidence>
<dbReference type="InterPro" id="IPR059226">
    <property type="entry name" value="Choice_anch_Q_dom"/>
</dbReference>
<dbReference type="InterPro" id="IPR014756">
    <property type="entry name" value="Ig_E-set"/>
</dbReference>
<evidence type="ECO:0000313" key="9">
    <source>
        <dbReference type="EMBL" id="OIP43037.1"/>
    </source>
</evidence>
<dbReference type="InterPro" id="IPR006626">
    <property type="entry name" value="PbH1"/>
</dbReference>
<dbReference type="InterPro" id="IPR008965">
    <property type="entry name" value="CBM2/CBM3_carb-bd_dom_sf"/>
</dbReference>
<dbReference type="GO" id="GO:0005576">
    <property type="term" value="C:extracellular region"/>
    <property type="evidence" value="ECO:0007669"/>
    <property type="project" value="UniProtKB-SubCell"/>
</dbReference>
<keyword evidence="4" id="KW-0964">Secreted</keyword>
<dbReference type="SUPFAM" id="SSF81296">
    <property type="entry name" value="E set domains"/>
    <property type="match status" value="2"/>
</dbReference>
<feature type="chain" id="PRO_5012453194" description="Dockerin domain-containing protein" evidence="8">
    <location>
        <begin position="26"/>
        <end position="1599"/>
    </location>
</feature>
<evidence type="ECO:0000256" key="4">
    <source>
        <dbReference type="ARBA" id="ARBA00022525"/>
    </source>
</evidence>
<evidence type="ECO:0000256" key="6">
    <source>
        <dbReference type="ARBA" id="ARBA00023136"/>
    </source>
</evidence>
<dbReference type="Gene3D" id="1.10.1330.10">
    <property type="entry name" value="Dockerin domain"/>
    <property type="match status" value="1"/>
</dbReference>
<dbReference type="SMART" id="SM00710">
    <property type="entry name" value="PbH1"/>
    <property type="match status" value="5"/>
</dbReference>
<dbReference type="Proteomes" id="UP000183085">
    <property type="component" value="Unassembled WGS sequence"/>
</dbReference>
<dbReference type="PANTHER" id="PTHR11319">
    <property type="entry name" value="G PROTEIN-COUPLED RECEPTOR-RELATED"/>
    <property type="match status" value="1"/>
</dbReference>
<reference evidence="9 10" key="1">
    <citation type="journal article" date="2016" name="Environ. Microbiol.">
        <title>Genomic resolution of a cold subsurface aquifer community provides metabolic insights for novel microbes adapted to high CO concentrations.</title>
        <authorList>
            <person name="Probst A.J."/>
            <person name="Castelle C.J."/>
            <person name="Singh A."/>
            <person name="Brown C.T."/>
            <person name="Anantharaman K."/>
            <person name="Sharon I."/>
            <person name="Hug L.A."/>
            <person name="Burstein D."/>
            <person name="Emerson J.B."/>
            <person name="Thomas B.C."/>
            <person name="Banfield J.F."/>
        </authorList>
    </citation>
    <scope>NUCLEOTIDE SEQUENCE [LARGE SCALE GENOMIC DNA]</scope>
    <source>
        <strain evidence="9">CG2_30_40_21</strain>
    </source>
</reference>
<evidence type="ECO:0008006" key="11">
    <source>
        <dbReference type="Google" id="ProtNLM"/>
    </source>
</evidence>
<evidence type="ECO:0000256" key="8">
    <source>
        <dbReference type="SAM" id="SignalP"/>
    </source>
</evidence>
<dbReference type="Gene3D" id="2.60.40.680">
    <property type="match status" value="2"/>
</dbReference>
<dbReference type="Gene3D" id="2.60.40.10">
    <property type="entry name" value="Immunoglobulins"/>
    <property type="match status" value="3"/>
</dbReference>
<feature type="signal peptide" evidence="8">
    <location>
        <begin position="1"/>
        <end position="25"/>
    </location>
</feature>
<dbReference type="SUPFAM" id="SSF49384">
    <property type="entry name" value="Carbohydrate-binding domain"/>
    <property type="match status" value="2"/>
</dbReference>
<keyword evidence="7" id="KW-0998">Cell outer membrane</keyword>
<dbReference type="Gene3D" id="2.160.20.10">
    <property type="entry name" value="Single-stranded right-handed beta-helix, Pectin lyase-like"/>
    <property type="match status" value="1"/>
</dbReference>